<dbReference type="OrthoDB" id="9792653at2"/>
<keyword evidence="5" id="KW-1185">Reference proteome</keyword>
<dbReference type="InterPro" id="IPR011990">
    <property type="entry name" value="TPR-like_helical_dom_sf"/>
</dbReference>
<dbReference type="EMBL" id="RZGX01000034">
    <property type="protein sequence ID" value="RUR18768.1"/>
    <property type="molecule type" value="Genomic_DNA"/>
</dbReference>
<evidence type="ECO:0000256" key="1">
    <source>
        <dbReference type="SAM" id="SignalP"/>
    </source>
</evidence>
<reference evidence="2 4" key="1">
    <citation type="submission" date="2018-05" db="EMBL/GenBank/DDBJ databases">
        <title>Legionella qingyii sp.nov., whole genome shotgun sequence.</title>
        <authorList>
            <person name="Wu H."/>
            <person name="Zhu Q."/>
            <person name="Hu C."/>
        </authorList>
    </citation>
    <scope>NUCLEOTIDE SEQUENCE [LARGE SCALE GENOMIC DNA]</scope>
    <source>
        <strain evidence="2 4">HEB18</strain>
    </source>
</reference>
<dbReference type="Gene3D" id="1.25.40.10">
    <property type="entry name" value="Tetratricopeptide repeat domain"/>
    <property type="match status" value="1"/>
</dbReference>
<dbReference type="PANTHER" id="PTHR11102">
    <property type="entry name" value="SEL-1-LIKE PROTEIN"/>
    <property type="match status" value="1"/>
</dbReference>
<gene>
    <name evidence="2" type="ORF">DGG96_19600</name>
    <name evidence="3" type="ORF">ELY20_16320</name>
</gene>
<comment type="caution">
    <text evidence="2">The sequence shown here is derived from an EMBL/GenBank/DDBJ whole genome shotgun (WGS) entry which is preliminary data.</text>
</comment>
<proteinExistence type="predicted"/>
<accession>A0A317TYL3</accession>
<keyword evidence="1" id="KW-0732">Signal</keyword>
<dbReference type="PANTHER" id="PTHR11102:SF160">
    <property type="entry name" value="ERAD-ASSOCIATED E3 UBIQUITIN-PROTEIN LIGASE COMPONENT HRD3"/>
    <property type="match status" value="1"/>
</dbReference>
<sequence length="224" mass="25407">MKKLLLLSILCVSNVVISADIKVYKPDTAWFTSKQSSMLSIANNLLLRHYNKKINDKEFVSELLKCSLKNNFWCSGRLGDWLLEKKEYSDAFYLLTQANDNLHDSFSFSLGKMYLEGIGVLQNEEEALLYFKKAAKAEVDLTGVRKYAAYNIGVIYTQKELGKKNNNIANITKAYAWFKVSKALGYDAEIKVNEVLKEYLASRKGLLKADKLATQICSTIPNCQ</sequence>
<dbReference type="Proteomes" id="UP000287374">
    <property type="component" value="Unassembled WGS sequence"/>
</dbReference>
<name>A0A317TYL3_9GAMM</name>
<evidence type="ECO:0000313" key="4">
    <source>
        <dbReference type="Proteomes" id="UP000247152"/>
    </source>
</evidence>
<protein>
    <submittedName>
        <fullName evidence="3">Sel1 repeat family protein</fullName>
    </submittedName>
</protein>
<evidence type="ECO:0000313" key="5">
    <source>
        <dbReference type="Proteomes" id="UP000287374"/>
    </source>
</evidence>
<dbReference type="Proteomes" id="UP000247152">
    <property type="component" value="Unassembled WGS sequence"/>
</dbReference>
<organism evidence="2 4">
    <name type="scientific">Legionella qingyii</name>
    <dbReference type="NCBI Taxonomy" id="2184757"/>
    <lineage>
        <taxon>Bacteria</taxon>
        <taxon>Pseudomonadati</taxon>
        <taxon>Pseudomonadota</taxon>
        <taxon>Gammaproteobacteria</taxon>
        <taxon>Legionellales</taxon>
        <taxon>Legionellaceae</taxon>
        <taxon>Legionella</taxon>
    </lineage>
</organism>
<dbReference type="RefSeq" id="WP_110144167.1">
    <property type="nucleotide sequence ID" value="NZ_QHJG01000053.1"/>
</dbReference>
<evidence type="ECO:0000313" key="3">
    <source>
        <dbReference type="EMBL" id="RUR18768.1"/>
    </source>
</evidence>
<dbReference type="Pfam" id="PF08238">
    <property type="entry name" value="Sel1"/>
    <property type="match status" value="2"/>
</dbReference>
<reference evidence="3 5" key="2">
    <citation type="submission" date="2018-12" db="EMBL/GenBank/DDBJ databases">
        <title>Legionella sp,whole genome shotgun sequence.</title>
        <authorList>
            <person name="Wu H."/>
        </authorList>
    </citation>
    <scope>NUCLEOTIDE SEQUENCE [LARGE SCALE GENOMIC DNA]</scope>
    <source>
        <strain evidence="5">km489</strain>
        <strain evidence="3">Km489</strain>
    </source>
</reference>
<evidence type="ECO:0000313" key="2">
    <source>
        <dbReference type="EMBL" id="PWY53955.1"/>
    </source>
</evidence>
<dbReference type="InterPro" id="IPR006597">
    <property type="entry name" value="Sel1-like"/>
</dbReference>
<dbReference type="SMART" id="SM00671">
    <property type="entry name" value="SEL1"/>
    <property type="match status" value="2"/>
</dbReference>
<dbReference type="InterPro" id="IPR050767">
    <property type="entry name" value="Sel1_AlgK"/>
</dbReference>
<feature type="signal peptide" evidence="1">
    <location>
        <begin position="1"/>
        <end position="18"/>
    </location>
</feature>
<dbReference type="SUPFAM" id="SSF81901">
    <property type="entry name" value="HCP-like"/>
    <property type="match status" value="1"/>
</dbReference>
<feature type="chain" id="PRO_5016359942" evidence="1">
    <location>
        <begin position="19"/>
        <end position="224"/>
    </location>
</feature>
<dbReference type="EMBL" id="QHJG01000053">
    <property type="protein sequence ID" value="PWY53955.1"/>
    <property type="molecule type" value="Genomic_DNA"/>
</dbReference>
<dbReference type="AlphaFoldDB" id="A0A317TYL3"/>